<dbReference type="EMBL" id="LQPZ01000040">
    <property type="protein sequence ID" value="ORX01094.1"/>
    <property type="molecule type" value="Genomic_DNA"/>
</dbReference>
<dbReference type="SUPFAM" id="SSF56235">
    <property type="entry name" value="N-terminal nucleophile aminohydrolases (Ntn hydrolases)"/>
    <property type="match status" value="1"/>
</dbReference>
<dbReference type="InterPro" id="IPR029055">
    <property type="entry name" value="Ntn_hydrolases_N"/>
</dbReference>
<evidence type="ECO:0008006" key="3">
    <source>
        <dbReference type="Google" id="ProtNLM"/>
    </source>
</evidence>
<keyword evidence="2" id="KW-1185">Reference proteome</keyword>
<dbReference type="InterPro" id="IPR010430">
    <property type="entry name" value="DUF1028"/>
</dbReference>
<dbReference type="Proteomes" id="UP000193090">
    <property type="component" value="Unassembled WGS sequence"/>
</dbReference>
<dbReference type="STRING" id="1798.AWC30_14565"/>
<evidence type="ECO:0000313" key="2">
    <source>
        <dbReference type="Proteomes" id="UP000193090"/>
    </source>
</evidence>
<dbReference type="Pfam" id="PF06267">
    <property type="entry name" value="DUF1028"/>
    <property type="match status" value="1"/>
</dbReference>
<accession>A0A1X2EG60</accession>
<sequence length="311" mass="31544">MTYSVVLRDPDSGALGVAAQSHYLAVGAVVPWARAGVGAVASQAIPDPRYGAQGLAAMDAGATAPEALRGLLAADVAPQLRQVAMVDAAGRVAVHTGERCIPAAGARHGAGWSVQGNMLADEAVLDAMAAALTEPTAPADLSRRLLAVLRAGEDAGGDVRGSQAAALRVVTGDRRADGGVLVDLRVDDAVDAVAELDRLLSRHEATTALGAAFALIIDDAAELPAGLIEAVSAGTRRAEQLLGANPEPALWRAVLLARAGRPAEARTEYLAALRIQPRLHDVGAKLAAVGFLPETAATTLCADPACPPGAL</sequence>
<protein>
    <recommendedName>
        <fullName evidence="3">DUF1028 domain-containing protein</fullName>
    </recommendedName>
</protein>
<dbReference type="PANTHER" id="PTHR39328">
    <property type="entry name" value="BLL2871 PROTEIN"/>
    <property type="match status" value="1"/>
</dbReference>
<gene>
    <name evidence="1" type="ORF">AWC30_14565</name>
</gene>
<dbReference type="Gene3D" id="3.60.20.10">
    <property type="entry name" value="Glutamine Phosphoribosylpyrophosphate, subunit 1, domain 1"/>
    <property type="match status" value="1"/>
</dbReference>
<proteinExistence type="predicted"/>
<dbReference type="OrthoDB" id="9790012at2"/>
<evidence type="ECO:0000313" key="1">
    <source>
        <dbReference type="EMBL" id="ORX01094.1"/>
    </source>
</evidence>
<organism evidence="1 2">
    <name type="scientific">Mycolicibacillus trivialis</name>
    <dbReference type="NCBI Taxonomy" id="1798"/>
    <lineage>
        <taxon>Bacteria</taxon>
        <taxon>Bacillati</taxon>
        <taxon>Actinomycetota</taxon>
        <taxon>Actinomycetes</taxon>
        <taxon>Mycobacteriales</taxon>
        <taxon>Mycobacteriaceae</taxon>
        <taxon>Mycolicibacillus</taxon>
    </lineage>
</organism>
<comment type="caution">
    <text evidence="1">The sequence shown here is derived from an EMBL/GenBank/DDBJ whole genome shotgun (WGS) entry which is preliminary data.</text>
</comment>
<dbReference type="RefSeq" id="WP_085110920.1">
    <property type="nucleotide sequence ID" value="NZ_JACKSN010000189.1"/>
</dbReference>
<dbReference type="PANTHER" id="PTHR39328:SF1">
    <property type="entry name" value="BLL2871 PROTEIN"/>
    <property type="match status" value="1"/>
</dbReference>
<dbReference type="AlphaFoldDB" id="A0A1X2EG60"/>
<reference evidence="1 2" key="1">
    <citation type="submission" date="2016-01" db="EMBL/GenBank/DDBJ databases">
        <title>The new phylogeny of the genus Mycobacterium.</title>
        <authorList>
            <person name="Tarcisio F."/>
            <person name="Conor M."/>
            <person name="Antonella G."/>
            <person name="Elisabetta G."/>
            <person name="Giulia F.S."/>
            <person name="Sara T."/>
            <person name="Anna F."/>
            <person name="Clotilde B."/>
            <person name="Roberto B."/>
            <person name="Veronica D.S."/>
            <person name="Fabio R."/>
            <person name="Monica P."/>
            <person name="Olivier J."/>
            <person name="Enrico T."/>
            <person name="Nicola S."/>
        </authorList>
    </citation>
    <scope>NUCLEOTIDE SEQUENCE [LARGE SCALE GENOMIC DNA]</scope>
    <source>
        <strain evidence="1 2">DSM 44153</strain>
    </source>
</reference>
<name>A0A1X2EG60_9MYCO</name>